<dbReference type="AlphaFoldDB" id="U2ERZ5"/>
<protein>
    <submittedName>
        <fullName evidence="2">Pteridine-dependent deoxygenase like protein</fullName>
    </submittedName>
</protein>
<name>U2ERZ5_9GAMM</name>
<dbReference type="Pfam" id="PF21168">
    <property type="entry name" value="FkbO_Hyg5-like_N"/>
    <property type="match status" value="1"/>
</dbReference>
<proteinExistence type="predicted"/>
<dbReference type="OrthoDB" id="1114505at2"/>
<dbReference type="eggNOG" id="COG0251">
    <property type="taxonomic scope" value="Bacteria"/>
</dbReference>
<dbReference type="InterPro" id="IPR049368">
    <property type="entry name" value="FkbO_Hyg5-like_N"/>
</dbReference>
<sequence length="235" mass="26193">MPDAPIQAATVRWRAHSGNEAPYDTGLIHVRHAADADVFACPLISLGGNFDQESWAIAGPLAHGHAEGWDYVAGRGFAFAALHIDDGERIDQPEQIQQAAFDTYNQLFRLQRQLGLGQVQRIWHWLSNVTAGDDDDERYRRFCRGRAEALDANDTGMPVLPPATLVSSHQRGLRMHALLGPTPVVPIENPRQVSAYAYPRDYGVRPPAGVRARRSGATGRHALFVDFRHRQHRRP</sequence>
<accession>U2ERZ5</accession>
<dbReference type="RefSeq" id="WP_006914115.1">
    <property type="nucleotide sequence ID" value="NZ_AFNV02000003.1"/>
</dbReference>
<evidence type="ECO:0000313" key="3">
    <source>
        <dbReference type="Proteomes" id="UP000006242"/>
    </source>
</evidence>
<dbReference type="STRING" id="1033802.SSPSH_000595"/>
<organism evidence="2 3">
    <name type="scientific">Salinisphaera shabanensis E1L3A</name>
    <dbReference type="NCBI Taxonomy" id="1033802"/>
    <lineage>
        <taxon>Bacteria</taxon>
        <taxon>Pseudomonadati</taxon>
        <taxon>Pseudomonadota</taxon>
        <taxon>Gammaproteobacteria</taxon>
        <taxon>Salinisphaerales</taxon>
        <taxon>Salinisphaeraceae</taxon>
        <taxon>Salinisphaera</taxon>
    </lineage>
</organism>
<feature type="domain" description="Chorismatase FkbO/Hyg5-like N-terminal" evidence="1">
    <location>
        <begin position="53"/>
        <end position="178"/>
    </location>
</feature>
<reference evidence="2 3" key="2">
    <citation type="journal article" date="2013" name="PLoS ONE">
        <title>INDIGO - INtegrated Data Warehouse of MIcrobial GenOmes with Examples from the Red Sea Extremophiles.</title>
        <authorList>
            <person name="Alam I."/>
            <person name="Antunes A."/>
            <person name="Kamau A.A."/>
            <person name="Ba Alawi W."/>
            <person name="Kalkatawi M."/>
            <person name="Stingl U."/>
            <person name="Bajic V.B."/>
        </authorList>
    </citation>
    <scope>NUCLEOTIDE SEQUENCE [LARGE SCALE GENOMIC DNA]</scope>
    <source>
        <strain evidence="2 3">E1L3A</strain>
    </source>
</reference>
<evidence type="ECO:0000259" key="1">
    <source>
        <dbReference type="Pfam" id="PF21168"/>
    </source>
</evidence>
<comment type="caution">
    <text evidence="2">The sequence shown here is derived from an EMBL/GenBank/DDBJ whole genome shotgun (WGS) entry which is preliminary data.</text>
</comment>
<evidence type="ECO:0000313" key="2">
    <source>
        <dbReference type="EMBL" id="ERJ20485.1"/>
    </source>
</evidence>
<reference evidence="2 3" key="1">
    <citation type="journal article" date="2011" name="J. Bacteriol.">
        <title>Genome sequence of Salinisphaera shabanensis, a gammaproteobacterium from the harsh, variable environment of the brine-seawater interface of the Shaban Deep in the Red Sea.</title>
        <authorList>
            <person name="Antunes A."/>
            <person name="Alam I."/>
            <person name="Bajic V.B."/>
            <person name="Stingl U."/>
        </authorList>
    </citation>
    <scope>NUCLEOTIDE SEQUENCE [LARGE SCALE GENOMIC DNA]</scope>
    <source>
        <strain evidence="2 3">E1L3A</strain>
    </source>
</reference>
<gene>
    <name evidence="2" type="ORF">SSPSH_000595</name>
</gene>
<dbReference type="EMBL" id="AFNV02000003">
    <property type="protein sequence ID" value="ERJ20485.1"/>
    <property type="molecule type" value="Genomic_DNA"/>
</dbReference>
<keyword evidence="3" id="KW-1185">Reference proteome</keyword>
<dbReference type="Proteomes" id="UP000006242">
    <property type="component" value="Unassembled WGS sequence"/>
</dbReference>